<evidence type="ECO:0000256" key="1">
    <source>
        <dbReference type="ARBA" id="ARBA00010718"/>
    </source>
</evidence>
<dbReference type="InParanoid" id="A0A6I9V058"/>
<evidence type="ECO:0000259" key="2">
    <source>
        <dbReference type="PROSITE" id="PS51144"/>
    </source>
</evidence>
<dbReference type="PANTHER" id="PTHR18952">
    <property type="entry name" value="CARBONIC ANHYDRASE"/>
    <property type="match status" value="1"/>
</dbReference>
<dbReference type="InterPro" id="IPR036398">
    <property type="entry name" value="CA_dom_sf"/>
</dbReference>
<dbReference type="PANTHER" id="PTHR18952:SF124">
    <property type="entry name" value="CARBONIC ANHYDRASE 7"/>
    <property type="match status" value="1"/>
</dbReference>
<dbReference type="RefSeq" id="XP_011201682.2">
    <property type="nucleotide sequence ID" value="XM_011203380.4"/>
</dbReference>
<dbReference type="GO" id="GO:0005737">
    <property type="term" value="C:cytoplasm"/>
    <property type="evidence" value="ECO:0007669"/>
    <property type="project" value="TreeGrafter"/>
</dbReference>
<proteinExistence type="inferred from homology"/>
<gene>
    <name evidence="4" type="primary">LOC105225061</name>
</gene>
<dbReference type="GO" id="GO:0008270">
    <property type="term" value="F:zinc ion binding"/>
    <property type="evidence" value="ECO:0007669"/>
    <property type="project" value="InterPro"/>
</dbReference>
<feature type="domain" description="Alpha-carbonic anhydrase" evidence="2">
    <location>
        <begin position="1"/>
        <end position="212"/>
    </location>
</feature>
<dbReference type="GeneID" id="105225061"/>
<dbReference type="OrthoDB" id="429145at2759"/>
<dbReference type="Proteomes" id="UP001652620">
    <property type="component" value="Chromosome 5"/>
</dbReference>
<sequence>MFAFHEQPKIAELVNTGDTIVFRFSYDDDQPSIRGGPLKEKFFFEELYFHWMGNDTFGHEIRTNTVFFPAELHMIFRSAKYRTLYEAARESNGVAVLAYHYKVRQRDSFLYDKLIEIIEDIVRPGSVAKFRSPVRLWDFIVYDINDYYTYTGSMTMPPCSEDVIWIDFIDQIHISEKQMDYFRKIQAHDMTPMIYSQRPLFKFSNRTVFSAMESRDSDEEYEEVQSAVPFVDRLVGDAAMWKPVEINILIGTFSTSFMTTWITTTRQSMA</sequence>
<accession>A0A6I9V058</accession>
<evidence type="ECO:0000313" key="4">
    <source>
        <dbReference type="RefSeq" id="XP_011201682.2"/>
    </source>
</evidence>
<dbReference type="Pfam" id="PF00194">
    <property type="entry name" value="Carb_anhydrase"/>
    <property type="match status" value="1"/>
</dbReference>
<name>A0A6I9V058_BACDO</name>
<dbReference type="AlphaFoldDB" id="A0A6I9V058"/>
<dbReference type="InterPro" id="IPR023561">
    <property type="entry name" value="Carbonic_anhydrase_a-class"/>
</dbReference>
<dbReference type="PROSITE" id="PS51144">
    <property type="entry name" value="ALPHA_CA_2"/>
    <property type="match status" value="1"/>
</dbReference>
<protein>
    <submittedName>
        <fullName evidence="4">Carbonic anhydrase 1</fullName>
    </submittedName>
</protein>
<dbReference type="InterPro" id="IPR001148">
    <property type="entry name" value="CA_dom"/>
</dbReference>
<evidence type="ECO:0000313" key="3">
    <source>
        <dbReference type="Proteomes" id="UP001652620"/>
    </source>
</evidence>
<dbReference type="SMART" id="SM01057">
    <property type="entry name" value="Carb_anhydrase"/>
    <property type="match status" value="1"/>
</dbReference>
<dbReference type="CDD" id="cd00326">
    <property type="entry name" value="alpha_CA"/>
    <property type="match status" value="1"/>
</dbReference>
<dbReference type="Gene3D" id="3.10.200.10">
    <property type="entry name" value="Alpha carbonic anhydrase"/>
    <property type="match status" value="1"/>
</dbReference>
<keyword evidence="3" id="KW-1185">Reference proteome</keyword>
<dbReference type="GO" id="GO:0004089">
    <property type="term" value="F:carbonate dehydratase activity"/>
    <property type="evidence" value="ECO:0007669"/>
    <property type="project" value="InterPro"/>
</dbReference>
<dbReference type="KEGG" id="bdr:105225061"/>
<organism evidence="3 4">
    <name type="scientific">Bactrocera dorsalis</name>
    <name type="common">Oriental fruit fly</name>
    <name type="synonym">Dacus dorsalis</name>
    <dbReference type="NCBI Taxonomy" id="27457"/>
    <lineage>
        <taxon>Eukaryota</taxon>
        <taxon>Metazoa</taxon>
        <taxon>Ecdysozoa</taxon>
        <taxon>Arthropoda</taxon>
        <taxon>Hexapoda</taxon>
        <taxon>Insecta</taxon>
        <taxon>Pterygota</taxon>
        <taxon>Neoptera</taxon>
        <taxon>Endopterygota</taxon>
        <taxon>Diptera</taxon>
        <taxon>Brachycera</taxon>
        <taxon>Muscomorpha</taxon>
        <taxon>Tephritoidea</taxon>
        <taxon>Tephritidae</taxon>
        <taxon>Bactrocera</taxon>
        <taxon>Bactrocera</taxon>
    </lineage>
</organism>
<dbReference type="SUPFAM" id="SSF51069">
    <property type="entry name" value="Carbonic anhydrase"/>
    <property type="match status" value="1"/>
</dbReference>
<reference evidence="4" key="1">
    <citation type="submission" date="2025-08" db="UniProtKB">
        <authorList>
            <consortium name="RefSeq"/>
        </authorList>
    </citation>
    <scope>IDENTIFICATION</scope>
    <source>
        <tissue evidence="4">Adult</tissue>
    </source>
</reference>
<comment type="similarity">
    <text evidence="1">Belongs to the alpha-carbonic anhydrase family.</text>
</comment>